<proteinExistence type="predicted"/>
<evidence type="ECO:0000313" key="1">
    <source>
        <dbReference type="Proteomes" id="UP000095286"/>
    </source>
</evidence>
<name>A0AC35TMF0_9BILA</name>
<dbReference type="Proteomes" id="UP000095286">
    <property type="component" value="Unplaced"/>
</dbReference>
<sequence>MSDTTLTSFVDNEFRNTFRRMYDEKKQLEYRLEQVRNVAHNQQLELQEMEQTIIELLNKDKDNQMILKCLGKTAKDNASLKSELKNTDEMLVRVSTENQKMKQERDTLMRLNDNLKLEIKLQPFFIARSQPSTPVINSQALNNQINLEQECQGTYNLVLSLQSVIAEKNEEISKLTECINGYKNINHEQKKEKIKLKLHVLRLEKNKNFMMVKMNGMIDNSGGCIQNYLTAFPFSNTLAHELLELSLKQKLRCEGNDCHMNTAISFKSTIEGGEVIIPEPKISDLKRKLDIFDNVTKKSRQHYFAFN</sequence>
<accession>A0AC35TMF0</accession>
<organism evidence="1 2">
    <name type="scientific">Rhabditophanes sp. KR3021</name>
    <dbReference type="NCBI Taxonomy" id="114890"/>
    <lineage>
        <taxon>Eukaryota</taxon>
        <taxon>Metazoa</taxon>
        <taxon>Ecdysozoa</taxon>
        <taxon>Nematoda</taxon>
        <taxon>Chromadorea</taxon>
        <taxon>Rhabditida</taxon>
        <taxon>Tylenchina</taxon>
        <taxon>Panagrolaimomorpha</taxon>
        <taxon>Strongyloidoidea</taxon>
        <taxon>Alloionematidae</taxon>
        <taxon>Rhabditophanes</taxon>
    </lineage>
</organism>
<protein>
    <submittedName>
        <fullName evidence="2">Uncharacterized protein</fullName>
    </submittedName>
</protein>
<evidence type="ECO:0000313" key="2">
    <source>
        <dbReference type="WBParaSite" id="RSKR_0000220800.1"/>
    </source>
</evidence>
<reference evidence="2" key="1">
    <citation type="submission" date="2016-11" db="UniProtKB">
        <authorList>
            <consortium name="WormBaseParasite"/>
        </authorList>
    </citation>
    <scope>IDENTIFICATION</scope>
    <source>
        <strain evidence="2">KR3021</strain>
    </source>
</reference>
<dbReference type="WBParaSite" id="RSKR_0000220800.1">
    <property type="protein sequence ID" value="RSKR_0000220800.1"/>
    <property type="gene ID" value="RSKR_0000220800"/>
</dbReference>